<proteinExistence type="predicted"/>
<evidence type="ECO:0000313" key="2">
    <source>
        <dbReference type="Proteomes" id="UP001549251"/>
    </source>
</evidence>
<dbReference type="RefSeq" id="WP_354552035.1">
    <property type="nucleotide sequence ID" value="NZ_JBEPSD010000003.1"/>
</dbReference>
<comment type="caution">
    <text evidence="1">The sequence shown here is derived from an EMBL/GenBank/DDBJ whole genome shotgun (WGS) entry which is preliminary data.</text>
</comment>
<gene>
    <name evidence="1" type="ORF">ABIE04_003036</name>
</gene>
<evidence type="ECO:0000313" key="1">
    <source>
        <dbReference type="EMBL" id="MET4570657.1"/>
    </source>
</evidence>
<dbReference type="Proteomes" id="UP001549251">
    <property type="component" value="Unassembled WGS sequence"/>
</dbReference>
<accession>A0ABV2Q0C7</accession>
<reference evidence="1 2" key="1">
    <citation type="submission" date="2024-06" db="EMBL/GenBank/DDBJ databases">
        <title>Sorghum-associated microbial communities from plants grown in Nebraska, USA.</title>
        <authorList>
            <person name="Schachtman D."/>
        </authorList>
    </citation>
    <scope>NUCLEOTIDE SEQUENCE [LARGE SCALE GENOMIC DNA]</scope>
    <source>
        <strain evidence="1 2">1757</strain>
    </source>
</reference>
<keyword evidence="2" id="KW-1185">Reference proteome</keyword>
<name>A0ABV2Q0C7_9GAMM</name>
<protein>
    <submittedName>
        <fullName evidence="1">Uncharacterized protein</fullName>
    </submittedName>
</protein>
<sequence>MIHNFLFILNNGLKTRVGEYFPSVPILDQINDPAFHPKAYEWENDGQTYTRLIDGNTTLTARPLPGGTGVVVLQSAQVYGADNVVILDPTNEPRQRIVNPYQNSRFFMTGDQFWFDAIKVGEEEVLLNIQVHRKLAGKPYDASPIYEASYDPATWNLKKLEWKPAT</sequence>
<organism evidence="1 2">
    <name type="scientific">Rhodanobacter soli</name>
    <dbReference type="NCBI Taxonomy" id="590609"/>
    <lineage>
        <taxon>Bacteria</taxon>
        <taxon>Pseudomonadati</taxon>
        <taxon>Pseudomonadota</taxon>
        <taxon>Gammaproteobacteria</taxon>
        <taxon>Lysobacterales</taxon>
        <taxon>Rhodanobacteraceae</taxon>
        <taxon>Rhodanobacter</taxon>
    </lineage>
</organism>
<dbReference type="EMBL" id="JBEPSD010000003">
    <property type="protein sequence ID" value="MET4570657.1"/>
    <property type="molecule type" value="Genomic_DNA"/>
</dbReference>